<gene>
    <name evidence="1" type="ORF">POCTA_138.1.T0830218</name>
</gene>
<organism evidence="1 2">
    <name type="scientific">Paramecium octaurelia</name>
    <dbReference type="NCBI Taxonomy" id="43137"/>
    <lineage>
        <taxon>Eukaryota</taxon>
        <taxon>Sar</taxon>
        <taxon>Alveolata</taxon>
        <taxon>Ciliophora</taxon>
        <taxon>Intramacronucleata</taxon>
        <taxon>Oligohymenophorea</taxon>
        <taxon>Peniculida</taxon>
        <taxon>Parameciidae</taxon>
        <taxon>Paramecium</taxon>
    </lineage>
</organism>
<dbReference type="Proteomes" id="UP000683925">
    <property type="component" value="Unassembled WGS sequence"/>
</dbReference>
<protein>
    <submittedName>
        <fullName evidence="1">Uncharacterized protein</fullName>
    </submittedName>
</protein>
<sequence length="328" mass="39301">MNNTIRVKCCKEQHGYLELCCFNQQCKVNRGYYHQCLKTGDHTPHMKDQKNLMKLVDFFHNIDLESHIVISKLSQMIEEIKDLMFQLNQGLRKERLQYLNAEQLNSALNQIIQYDQIKIIIFVKINQKGINVILISYHLIYYFCHFTTSLKIDYRIGIKISKEFYSIDLYVKIQQELKLVLQYSIMFKNIIFSFFSITNFIFFSQAQITPKSQIAKLYMCQHTQNLIKQQQNDYRQQIQLFQNIGSKIQFSIQSLYLYKRNSVAETKELKNNITSKSIISSGHCFYTKRVRSCFNNRKDIKIIQDEQHNRLHKQIRELQFTYENKIFI</sequence>
<comment type="caution">
    <text evidence="1">The sequence shown here is derived from an EMBL/GenBank/DDBJ whole genome shotgun (WGS) entry which is preliminary data.</text>
</comment>
<dbReference type="EMBL" id="CAJJDP010000082">
    <property type="protein sequence ID" value="CAD8184659.1"/>
    <property type="molecule type" value="Genomic_DNA"/>
</dbReference>
<accession>A0A8S1W9V0</accession>
<evidence type="ECO:0000313" key="1">
    <source>
        <dbReference type="EMBL" id="CAD8184659.1"/>
    </source>
</evidence>
<reference evidence="1" key="1">
    <citation type="submission" date="2021-01" db="EMBL/GenBank/DDBJ databases">
        <authorList>
            <consortium name="Genoscope - CEA"/>
            <person name="William W."/>
        </authorList>
    </citation>
    <scope>NUCLEOTIDE SEQUENCE</scope>
</reference>
<dbReference type="AlphaFoldDB" id="A0A8S1W9V0"/>
<evidence type="ECO:0000313" key="2">
    <source>
        <dbReference type="Proteomes" id="UP000683925"/>
    </source>
</evidence>
<keyword evidence="2" id="KW-1185">Reference proteome</keyword>
<name>A0A8S1W9V0_PAROT</name>
<proteinExistence type="predicted"/>